<proteinExistence type="predicted"/>
<gene>
    <name evidence="2" type="ORF">RSOLAG22IIIB_12709</name>
</gene>
<keyword evidence="3" id="KW-1185">Reference proteome</keyword>
<dbReference type="Proteomes" id="UP000044841">
    <property type="component" value="Unassembled WGS sequence"/>
</dbReference>
<protein>
    <submittedName>
        <fullName evidence="2">Uncharacterized protein</fullName>
    </submittedName>
</protein>
<sequence>MKGWGQGGQGGRGRSIWVPTANLKPNAAKSTASKPVPTESTAAKADGRAPTKFKPTRPLKNLKLNFNLNVPEVKSLSGSSKASKRSGQNLPAGQLAPKKQKKAPHKTVNLRAAAAAKEGKKQKKPAKDSPLSGNPLPAPEAPTAAAWKRPKMRPVPPPEESTLTSTASKAAPPATTRAAKASKGTT</sequence>
<dbReference type="AlphaFoldDB" id="A0A0K6GFJ5"/>
<feature type="compositionally biased region" description="Polar residues" evidence="1">
    <location>
        <begin position="28"/>
        <end position="41"/>
    </location>
</feature>
<evidence type="ECO:0000313" key="2">
    <source>
        <dbReference type="EMBL" id="CUA77377.1"/>
    </source>
</evidence>
<feature type="compositionally biased region" description="Low complexity" evidence="1">
    <location>
        <begin position="161"/>
        <end position="186"/>
    </location>
</feature>
<name>A0A0K6GFJ5_9AGAM</name>
<feature type="compositionally biased region" description="Low complexity" evidence="1">
    <location>
        <begin position="59"/>
        <end position="81"/>
    </location>
</feature>
<reference evidence="2 3" key="1">
    <citation type="submission" date="2015-07" db="EMBL/GenBank/DDBJ databases">
        <authorList>
            <person name="Noorani M."/>
        </authorList>
    </citation>
    <scope>NUCLEOTIDE SEQUENCE [LARGE SCALE GENOMIC DNA]</scope>
    <source>
        <strain evidence="2">BBA 69670</strain>
    </source>
</reference>
<feature type="region of interest" description="Disordered" evidence="1">
    <location>
        <begin position="1"/>
        <end position="186"/>
    </location>
</feature>
<dbReference type="EMBL" id="CYGV01001835">
    <property type="protein sequence ID" value="CUA77377.1"/>
    <property type="molecule type" value="Genomic_DNA"/>
</dbReference>
<accession>A0A0K6GFJ5</accession>
<evidence type="ECO:0000313" key="3">
    <source>
        <dbReference type="Proteomes" id="UP000044841"/>
    </source>
</evidence>
<organism evidence="2 3">
    <name type="scientific">Rhizoctonia solani</name>
    <dbReference type="NCBI Taxonomy" id="456999"/>
    <lineage>
        <taxon>Eukaryota</taxon>
        <taxon>Fungi</taxon>
        <taxon>Dikarya</taxon>
        <taxon>Basidiomycota</taxon>
        <taxon>Agaricomycotina</taxon>
        <taxon>Agaricomycetes</taxon>
        <taxon>Cantharellales</taxon>
        <taxon>Ceratobasidiaceae</taxon>
        <taxon>Rhizoctonia</taxon>
    </lineage>
</organism>
<feature type="compositionally biased region" description="Gly residues" evidence="1">
    <location>
        <begin position="1"/>
        <end position="13"/>
    </location>
</feature>
<evidence type="ECO:0000256" key="1">
    <source>
        <dbReference type="SAM" id="MobiDB-lite"/>
    </source>
</evidence>